<dbReference type="Pfam" id="PF00005">
    <property type="entry name" value="ABC_tran"/>
    <property type="match status" value="2"/>
</dbReference>
<dbReference type="FunFam" id="3.40.50.300:FF:000309">
    <property type="entry name" value="ABC transporter ATP-binding protein"/>
    <property type="match status" value="1"/>
</dbReference>
<dbReference type="AlphaFoldDB" id="A0A9Q3ZEN8"/>
<dbReference type="PROSITE" id="PS50893">
    <property type="entry name" value="ABC_TRANSPORTER_2"/>
    <property type="match status" value="2"/>
</dbReference>
<dbReference type="InterPro" id="IPR037118">
    <property type="entry name" value="Val-tRNA_synth_C_sf"/>
</dbReference>
<evidence type="ECO:0000259" key="13">
    <source>
        <dbReference type="PROSITE" id="PS50893"/>
    </source>
</evidence>
<reference evidence="14" key="1">
    <citation type="submission" date="2022-01" db="EMBL/GenBank/DDBJ databases">
        <authorList>
            <person name="Karlyshev A.V."/>
            <person name="Jaspars M."/>
        </authorList>
    </citation>
    <scope>NUCLEOTIDE SEQUENCE</scope>
    <source>
        <strain evidence="14">AGSA3-2</strain>
    </source>
</reference>
<dbReference type="GO" id="GO:0003677">
    <property type="term" value="F:DNA binding"/>
    <property type="evidence" value="ECO:0007669"/>
    <property type="project" value="UniProtKB-UniRule"/>
</dbReference>
<dbReference type="SUPFAM" id="SSF52540">
    <property type="entry name" value="P-loop containing nucleoside triphosphate hydrolases"/>
    <property type="match status" value="2"/>
</dbReference>
<dbReference type="CDD" id="cd03221">
    <property type="entry name" value="ABCF_EF-3"/>
    <property type="match status" value="2"/>
</dbReference>
<evidence type="ECO:0000256" key="1">
    <source>
        <dbReference type="ARBA" id="ARBA00022490"/>
    </source>
</evidence>
<dbReference type="FunFam" id="3.40.50.300:FF:000011">
    <property type="entry name" value="Putative ABC transporter ATP-binding component"/>
    <property type="match status" value="1"/>
</dbReference>
<keyword evidence="6 11" id="KW-0067">ATP-binding</keyword>
<dbReference type="Proteomes" id="UP001107961">
    <property type="component" value="Unassembled WGS sequence"/>
</dbReference>
<evidence type="ECO:0000256" key="9">
    <source>
        <dbReference type="ARBA" id="ARBA00049360"/>
    </source>
</evidence>
<protein>
    <recommendedName>
        <fullName evidence="11">ATP-binding protein Uup</fullName>
        <ecNumber evidence="11">3.6.1.-</ecNumber>
    </recommendedName>
</protein>
<dbReference type="GO" id="GO:0005737">
    <property type="term" value="C:cytoplasm"/>
    <property type="evidence" value="ECO:0007669"/>
    <property type="project" value="UniProtKB-SubCell"/>
</dbReference>
<feature type="domain" description="ABC transporter" evidence="13">
    <location>
        <begin position="4"/>
        <end position="252"/>
    </location>
</feature>
<evidence type="ECO:0000256" key="12">
    <source>
        <dbReference type="SAM" id="MobiDB-lite"/>
    </source>
</evidence>
<evidence type="ECO:0000256" key="3">
    <source>
        <dbReference type="ARBA" id="ARBA00022741"/>
    </source>
</evidence>
<keyword evidence="5 11" id="KW-0378">Hydrolase</keyword>
<dbReference type="InterPro" id="IPR043686">
    <property type="entry name" value="Uup"/>
</dbReference>
<evidence type="ECO:0000256" key="6">
    <source>
        <dbReference type="ARBA" id="ARBA00022840"/>
    </source>
</evidence>
<dbReference type="Gene3D" id="1.10.287.380">
    <property type="entry name" value="Valyl-tRNA synthetase, C-terminal domain"/>
    <property type="match status" value="1"/>
</dbReference>
<dbReference type="SMART" id="SM00382">
    <property type="entry name" value="AAA"/>
    <property type="match status" value="2"/>
</dbReference>
<feature type="region of interest" description="Disordered" evidence="12">
    <location>
        <begin position="528"/>
        <end position="556"/>
    </location>
</feature>
<dbReference type="GO" id="GO:0043022">
    <property type="term" value="F:ribosome binding"/>
    <property type="evidence" value="ECO:0007669"/>
    <property type="project" value="UniProtKB-UniRule"/>
</dbReference>
<dbReference type="InterPro" id="IPR032524">
    <property type="entry name" value="ABC_tran_C"/>
</dbReference>
<evidence type="ECO:0000256" key="4">
    <source>
        <dbReference type="ARBA" id="ARBA00022763"/>
    </source>
</evidence>
<keyword evidence="1 11" id="KW-0963">Cytoplasm</keyword>
<dbReference type="InterPro" id="IPR032781">
    <property type="entry name" value="ABC_tran_Xtn"/>
</dbReference>
<comment type="function">
    <text evidence="11">Probably plays a role in ribosome assembly or function. May be involved in resolution of branched DNA intermediates that result from template switching in postreplication gaps. Binds DNA and has ATPase activity.</text>
</comment>
<sequence length="630" mass="70829">MPLLTLRDLQLDYGDQPLFDHLDLTIEPGERLCLVGRNGSGKSTLLKVLDGQVQADDGQIERTQGLVVARLEQEVPEDQDHSVQEMVAQGLGELGGLLAEHDRLSHRLNDGDDAVMARFQQLSDRIESAGAWQLFQRVETVLSKLQLDGEQRFAGLSGGMKRRVLLARALVQEPDLLLLDEPTNHLDIDSIRWLESFLRDYPATLVFISHDRAFIRALATRIIELDRGRLTSWPGDYDRYLEGKQAALEVEERNQAEFDKKLSQEERWIRQGIKARRTRNEGRVRALQSLRKEAAQRRQRQGTAALSIQQGDRSGKTVIEAEHLSYAVGGQTLLRDFSLTLLRGDRVGILGPNGCGKSTLIRILLGRLAPDSGSVKQGTQLKVAYFDQLRDSLDGEKSVIDNLAEGSDVVEVDGRKKHVMGYLQDFLFEPARARQPVKSLSGGERNRLLLAKLFTRPFNLLVLDEPTNDLDVETLELLEEQLVNYQGTLLLVSHDRAFIDNVVTSTLVFEGGDPHWYVGGYEDWLRQRPEPSAPETVKPAKSAARPERSEAAKPARKKLSYKEQLELRDLPARIEELEAALEALQSTMSDPAFYKEAAETIAAEQKRLAELEHTLAEAYARWEALDQLNS</sequence>
<feature type="domain" description="ABC transporter" evidence="13">
    <location>
        <begin position="319"/>
        <end position="536"/>
    </location>
</feature>
<comment type="similarity">
    <text evidence="10 11">Belongs to the ABC transporter superfamily. ABCF family. Uup subfamily.</text>
</comment>
<dbReference type="HAMAP" id="MF_00848">
    <property type="entry name" value="Uup"/>
    <property type="match status" value="1"/>
</dbReference>
<dbReference type="InterPro" id="IPR003439">
    <property type="entry name" value="ABC_transporter-like_ATP-bd"/>
</dbReference>
<comment type="subcellular location">
    <subcellularLocation>
        <location evidence="11">Cytoplasm</location>
    </subcellularLocation>
    <text evidence="11">Associates with ribosomes.</text>
</comment>
<evidence type="ECO:0000256" key="2">
    <source>
        <dbReference type="ARBA" id="ARBA00022737"/>
    </source>
</evidence>
<evidence type="ECO:0000256" key="11">
    <source>
        <dbReference type="HAMAP-Rule" id="MF_00848"/>
    </source>
</evidence>
<dbReference type="InterPro" id="IPR017871">
    <property type="entry name" value="ABC_transporter-like_CS"/>
</dbReference>
<dbReference type="InterPro" id="IPR003593">
    <property type="entry name" value="AAA+_ATPase"/>
</dbReference>
<feature type="compositionally biased region" description="Basic and acidic residues" evidence="12">
    <location>
        <begin position="544"/>
        <end position="553"/>
    </location>
</feature>
<organism evidence="14 15">
    <name type="scientific">Alloalcanivorax xenomutans</name>
    <dbReference type="NCBI Taxonomy" id="1094342"/>
    <lineage>
        <taxon>Bacteria</taxon>
        <taxon>Pseudomonadati</taxon>
        <taxon>Pseudomonadota</taxon>
        <taxon>Gammaproteobacteria</taxon>
        <taxon>Oceanospirillales</taxon>
        <taxon>Alcanivoracaceae</taxon>
        <taxon>Alloalcanivorax</taxon>
    </lineage>
</organism>
<dbReference type="EMBL" id="JAJVKT010000033">
    <property type="protein sequence ID" value="MCE7510900.1"/>
    <property type="molecule type" value="Genomic_DNA"/>
</dbReference>
<name>A0A9Q3ZEN8_9GAMM</name>
<dbReference type="RefSeq" id="WP_063140096.1">
    <property type="nucleotide sequence ID" value="NZ_CBDDTQ010000001.1"/>
</dbReference>
<keyword evidence="3 11" id="KW-0547">Nucleotide-binding</keyword>
<evidence type="ECO:0000256" key="7">
    <source>
        <dbReference type="ARBA" id="ARBA00023125"/>
    </source>
</evidence>
<dbReference type="InterPro" id="IPR027417">
    <property type="entry name" value="P-loop_NTPase"/>
</dbReference>
<dbReference type="GO" id="GO:0005524">
    <property type="term" value="F:ATP binding"/>
    <property type="evidence" value="ECO:0007669"/>
    <property type="project" value="UniProtKB-UniRule"/>
</dbReference>
<gene>
    <name evidence="11" type="primary">uup</name>
    <name evidence="14" type="ORF">LZG35_19870</name>
</gene>
<keyword evidence="2 11" id="KW-0677">Repeat</keyword>
<evidence type="ECO:0000256" key="10">
    <source>
        <dbReference type="ARBA" id="ARBA00061478"/>
    </source>
</evidence>
<feature type="coiled-coil region" evidence="11">
    <location>
        <begin position="567"/>
        <end position="621"/>
    </location>
</feature>
<dbReference type="PROSITE" id="PS00211">
    <property type="entry name" value="ABC_TRANSPORTER_1"/>
    <property type="match status" value="2"/>
</dbReference>
<dbReference type="EC" id="3.6.1.-" evidence="11"/>
<keyword evidence="7 11" id="KW-0238">DNA-binding</keyword>
<evidence type="ECO:0000256" key="8">
    <source>
        <dbReference type="ARBA" id="ARBA00023204"/>
    </source>
</evidence>
<feature type="binding site" evidence="11">
    <location>
        <begin position="36"/>
        <end position="43"/>
    </location>
    <ligand>
        <name>ATP</name>
        <dbReference type="ChEBI" id="CHEBI:30616"/>
        <label>1</label>
    </ligand>
</feature>
<evidence type="ECO:0000313" key="15">
    <source>
        <dbReference type="Proteomes" id="UP001107961"/>
    </source>
</evidence>
<evidence type="ECO:0000313" key="14">
    <source>
        <dbReference type="EMBL" id="MCE7510900.1"/>
    </source>
</evidence>
<evidence type="ECO:0000256" key="5">
    <source>
        <dbReference type="ARBA" id="ARBA00022801"/>
    </source>
</evidence>
<keyword evidence="15" id="KW-1185">Reference proteome</keyword>
<comment type="catalytic activity">
    <reaction evidence="9 11">
        <text>ATP + H2O = ADP + phosphate + H(+)</text>
        <dbReference type="Rhea" id="RHEA:13065"/>
        <dbReference type="ChEBI" id="CHEBI:15377"/>
        <dbReference type="ChEBI" id="CHEBI:15378"/>
        <dbReference type="ChEBI" id="CHEBI:30616"/>
        <dbReference type="ChEBI" id="CHEBI:43474"/>
        <dbReference type="ChEBI" id="CHEBI:456216"/>
    </reaction>
</comment>
<dbReference type="Gene3D" id="3.40.50.300">
    <property type="entry name" value="P-loop containing nucleotide triphosphate hydrolases"/>
    <property type="match status" value="2"/>
</dbReference>
<dbReference type="GO" id="GO:0006281">
    <property type="term" value="P:DNA repair"/>
    <property type="evidence" value="ECO:0007669"/>
    <property type="project" value="UniProtKB-KW"/>
</dbReference>
<dbReference type="PANTHER" id="PTHR42855:SF1">
    <property type="entry name" value="ABC TRANSPORTER DOMAIN-CONTAINING PROTEIN"/>
    <property type="match status" value="1"/>
</dbReference>
<dbReference type="Pfam" id="PF12848">
    <property type="entry name" value="ABC_tran_Xtn"/>
    <property type="match status" value="1"/>
</dbReference>
<proteinExistence type="inferred from homology"/>
<dbReference type="KEGG" id="axe:P40_06715"/>
<keyword evidence="4 11" id="KW-0227">DNA damage</keyword>
<dbReference type="InterPro" id="IPR051309">
    <property type="entry name" value="ABCF_ATPase"/>
</dbReference>
<dbReference type="GO" id="GO:0016887">
    <property type="term" value="F:ATP hydrolysis activity"/>
    <property type="evidence" value="ECO:0007669"/>
    <property type="project" value="UniProtKB-UniRule"/>
</dbReference>
<comment type="caution">
    <text evidence="14">The sequence shown here is derived from an EMBL/GenBank/DDBJ whole genome shotgun (WGS) entry which is preliminary data.</text>
</comment>
<accession>A0A9Q3ZEN8</accession>
<keyword evidence="8 11" id="KW-0234">DNA repair</keyword>
<keyword evidence="11" id="KW-0175">Coiled coil</keyword>
<dbReference type="PANTHER" id="PTHR42855">
    <property type="entry name" value="ABC TRANSPORTER ATP-BINDING SUBUNIT"/>
    <property type="match status" value="1"/>
</dbReference>
<feature type="binding site" evidence="11">
    <location>
        <begin position="351"/>
        <end position="358"/>
    </location>
    <ligand>
        <name>ATP</name>
        <dbReference type="ChEBI" id="CHEBI:30616"/>
        <label>2</label>
    </ligand>
</feature>
<dbReference type="Pfam" id="PF16326">
    <property type="entry name" value="ABC_tran_CTD"/>
    <property type="match status" value="1"/>
</dbReference>